<evidence type="ECO:0000259" key="1">
    <source>
        <dbReference type="Pfam" id="PF07872"/>
    </source>
</evidence>
<organism evidence="2 3">
    <name type="scientific">Acetobacterium wieringae</name>
    <dbReference type="NCBI Taxonomy" id="52694"/>
    <lineage>
        <taxon>Bacteria</taxon>
        <taxon>Bacillati</taxon>
        <taxon>Bacillota</taxon>
        <taxon>Clostridia</taxon>
        <taxon>Eubacteriales</taxon>
        <taxon>Eubacteriaceae</taxon>
        <taxon>Acetobacterium</taxon>
    </lineage>
</organism>
<evidence type="ECO:0000313" key="2">
    <source>
        <dbReference type="EMBL" id="TYC86361.1"/>
    </source>
</evidence>
<evidence type="ECO:0000313" key="3">
    <source>
        <dbReference type="Proteomes" id="UP000322619"/>
    </source>
</evidence>
<comment type="caution">
    <text evidence="2">The sequence shown here is derived from an EMBL/GenBank/DDBJ whole genome shotgun (WGS) entry which is preliminary data.</text>
</comment>
<dbReference type="Pfam" id="PF07872">
    <property type="entry name" value="DUF1659"/>
    <property type="match status" value="1"/>
</dbReference>
<dbReference type="RefSeq" id="WP_148637232.1">
    <property type="nucleotide sequence ID" value="NZ_VSLA01000011.1"/>
</dbReference>
<gene>
    <name evidence="2" type="ORF">FXB42_06635</name>
</gene>
<dbReference type="InterPro" id="IPR012454">
    <property type="entry name" value="DUF1659"/>
</dbReference>
<name>A0A5D0WRJ4_9FIRM</name>
<accession>A0A5D0WRJ4</accession>
<proteinExistence type="predicted"/>
<sequence>MAVVKDFLSNKMVTRLNYGMVDGKEVIKSKSYANVKQTATIAEIHQVATAITALQVPALEEVHQLQQDLIFDDGL</sequence>
<feature type="domain" description="DUF1659" evidence="1">
    <location>
        <begin position="2"/>
        <end position="68"/>
    </location>
</feature>
<dbReference type="Proteomes" id="UP000322619">
    <property type="component" value="Unassembled WGS sequence"/>
</dbReference>
<dbReference type="AlphaFoldDB" id="A0A5D0WRJ4"/>
<reference evidence="2 3" key="1">
    <citation type="submission" date="2019-08" db="EMBL/GenBank/DDBJ databases">
        <title>Isolation and enrichment of carboxydotrophic bacteria from anaerobic sludge for the production of bio-based chemicals from syngas.</title>
        <authorList>
            <person name="Antares A.L."/>
            <person name="Moreira J."/>
            <person name="Diender M."/>
            <person name="Parshina S.N."/>
            <person name="Stams A.J.M."/>
            <person name="Alves M."/>
            <person name="Alves J.I."/>
            <person name="Sousa D.Z."/>
        </authorList>
    </citation>
    <scope>NUCLEOTIDE SEQUENCE [LARGE SCALE GENOMIC DNA]</scope>
    <source>
        <strain evidence="2 3">JM</strain>
    </source>
</reference>
<dbReference type="EMBL" id="VSLA01000011">
    <property type="protein sequence ID" value="TYC86361.1"/>
    <property type="molecule type" value="Genomic_DNA"/>
</dbReference>
<protein>
    <submittedName>
        <fullName evidence="2">DUF1659 domain-containing protein</fullName>
    </submittedName>
</protein>